<feature type="domain" description="HTH tetR-type" evidence="3">
    <location>
        <begin position="23"/>
        <end position="83"/>
    </location>
</feature>
<feature type="DNA-binding region" description="H-T-H motif" evidence="2">
    <location>
        <begin position="46"/>
        <end position="65"/>
    </location>
</feature>
<proteinExistence type="predicted"/>
<reference evidence="4 5" key="1">
    <citation type="submission" date="2020-04" db="EMBL/GenBank/DDBJ databases">
        <authorList>
            <person name="Yoon J."/>
        </authorList>
    </citation>
    <scope>NUCLEOTIDE SEQUENCE [LARGE SCALE GENOMIC DNA]</scope>
    <source>
        <strain evidence="4 5">KMU-166</strain>
    </source>
</reference>
<dbReference type="RefSeq" id="WP_168449064.1">
    <property type="nucleotide sequence ID" value="NZ_JAAWWK010000001.1"/>
</dbReference>
<dbReference type="SUPFAM" id="SSF46689">
    <property type="entry name" value="Homeodomain-like"/>
    <property type="match status" value="1"/>
</dbReference>
<dbReference type="Gene3D" id="1.10.357.10">
    <property type="entry name" value="Tetracycline Repressor, domain 2"/>
    <property type="match status" value="1"/>
</dbReference>
<dbReference type="PROSITE" id="PS50977">
    <property type="entry name" value="HTH_TETR_2"/>
    <property type="match status" value="1"/>
</dbReference>
<accession>A0ABX1GBK2</accession>
<keyword evidence="1 2" id="KW-0238">DNA-binding</keyword>
<evidence type="ECO:0000313" key="5">
    <source>
        <dbReference type="Proteomes" id="UP000765845"/>
    </source>
</evidence>
<dbReference type="InterPro" id="IPR001647">
    <property type="entry name" value="HTH_TetR"/>
</dbReference>
<evidence type="ECO:0000313" key="4">
    <source>
        <dbReference type="EMBL" id="NKI16547.1"/>
    </source>
</evidence>
<evidence type="ECO:0000256" key="2">
    <source>
        <dbReference type="PROSITE-ProRule" id="PRU00335"/>
    </source>
</evidence>
<gene>
    <name evidence="4" type="ORF">HCU74_03830</name>
</gene>
<comment type="caution">
    <text evidence="4">The sequence shown here is derived from an EMBL/GenBank/DDBJ whole genome shotgun (WGS) entry which is preliminary data.</text>
</comment>
<dbReference type="Proteomes" id="UP000765845">
    <property type="component" value="Unassembled WGS sequence"/>
</dbReference>
<keyword evidence="5" id="KW-1185">Reference proteome</keyword>
<organism evidence="4 5">
    <name type="scientific">Spongiibacter thalassae</name>
    <dbReference type="NCBI Taxonomy" id="2721624"/>
    <lineage>
        <taxon>Bacteria</taxon>
        <taxon>Pseudomonadati</taxon>
        <taxon>Pseudomonadota</taxon>
        <taxon>Gammaproteobacteria</taxon>
        <taxon>Cellvibrionales</taxon>
        <taxon>Spongiibacteraceae</taxon>
        <taxon>Spongiibacter</taxon>
    </lineage>
</organism>
<dbReference type="InterPro" id="IPR009057">
    <property type="entry name" value="Homeodomain-like_sf"/>
</dbReference>
<evidence type="ECO:0000256" key="1">
    <source>
        <dbReference type="ARBA" id="ARBA00023125"/>
    </source>
</evidence>
<sequence length="227" mass="25770">MLEDVAYIIPPQPKKKPQQKRSHMMVNVILDSCKKILQEYGEEAFNVTVLEEVSGVGKGSIYQYFPNLDAVIAALFEREFVEFVARGKVTAGLIGRDGLDSLIHFIIDDAVTWHASMRKLHSGFYEQYKLFFDVGKRFVELSDSEEFCRNHLVPAINSEYPGRSVKHLAETANLALSQLNSLFFAALRYYPEKIGDEDFSHLLYLTVRNFIRDSCDMPSFPGGKGVC</sequence>
<protein>
    <submittedName>
        <fullName evidence="4">TetR/AcrR family transcriptional regulator</fullName>
    </submittedName>
</protein>
<name>A0ABX1GBK2_9GAMM</name>
<dbReference type="EMBL" id="JAAWWK010000001">
    <property type="protein sequence ID" value="NKI16547.1"/>
    <property type="molecule type" value="Genomic_DNA"/>
</dbReference>
<evidence type="ECO:0000259" key="3">
    <source>
        <dbReference type="PROSITE" id="PS50977"/>
    </source>
</evidence>